<dbReference type="EMBL" id="BKCJ011457561">
    <property type="protein sequence ID" value="GFD35335.1"/>
    <property type="molecule type" value="Genomic_DNA"/>
</dbReference>
<feature type="non-terminal residue" evidence="1">
    <location>
        <position position="1"/>
    </location>
</feature>
<reference evidence="1" key="1">
    <citation type="journal article" date="2019" name="Sci. Rep.">
        <title>Draft genome of Tanacetum cinerariifolium, the natural source of mosquito coil.</title>
        <authorList>
            <person name="Yamashiro T."/>
            <person name="Shiraishi A."/>
            <person name="Satake H."/>
            <person name="Nakayama K."/>
        </authorList>
    </citation>
    <scope>NUCLEOTIDE SEQUENCE</scope>
</reference>
<proteinExistence type="predicted"/>
<accession>A0A699VII1</accession>
<protein>
    <submittedName>
        <fullName evidence="1">Uncharacterized protein</fullName>
    </submittedName>
</protein>
<evidence type="ECO:0000313" key="1">
    <source>
        <dbReference type="EMBL" id="GFD35335.1"/>
    </source>
</evidence>
<name>A0A699VII1_TANCI</name>
<dbReference type="AlphaFoldDB" id="A0A699VII1"/>
<sequence length="36" mass="3685">GVSSMVAWIAGGRNSGDLSVAVDQNCLTNDSKMMGL</sequence>
<organism evidence="1">
    <name type="scientific">Tanacetum cinerariifolium</name>
    <name type="common">Dalmatian daisy</name>
    <name type="synonym">Chrysanthemum cinerariifolium</name>
    <dbReference type="NCBI Taxonomy" id="118510"/>
    <lineage>
        <taxon>Eukaryota</taxon>
        <taxon>Viridiplantae</taxon>
        <taxon>Streptophyta</taxon>
        <taxon>Embryophyta</taxon>
        <taxon>Tracheophyta</taxon>
        <taxon>Spermatophyta</taxon>
        <taxon>Magnoliopsida</taxon>
        <taxon>eudicotyledons</taxon>
        <taxon>Gunneridae</taxon>
        <taxon>Pentapetalae</taxon>
        <taxon>asterids</taxon>
        <taxon>campanulids</taxon>
        <taxon>Asterales</taxon>
        <taxon>Asteraceae</taxon>
        <taxon>Asteroideae</taxon>
        <taxon>Anthemideae</taxon>
        <taxon>Anthemidinae</taxon>
        <taxon>Tanacetum</taxon>
    </lineage>
</organism>
<gene>
    <name evidence="1" type="ORF">Tci_907304</name>
</gene>
<comment type="caution">
    <text evidence="1">The sequence shown here is derived from an EMBL/GenBank/DDBJ whole genome shotgun (WGS) entry which is preliminary data.</text>
</comment>